<proteinExistence type="predicted"/>
<organism evidence="3 4">
    <name type="scientific">Pseudosulfitobacter koreensis</name>
    <dbReference type="NCBI Taxonomy" id="2968472"/>
    <lineage>
        <taxon>Bacteria</taxon>
        <taxon>Pseudomonadati</taxon>
        <taxon>Pseudomonadota</taxon>
        <taxon>Alphaproteobacteria</taxon>
        <taxon>Rhodobacterales</taxon>
        <taxon>Roseobacteraceae</taxon>
        <taxon>Pseudosulfitobacter</taxon>
    </lineage>
</organism>
<evidence type="ECO:0000313" key="4">
    <source>
        <dbReference type="Proteomes" id="UP001165396"/>
    </source>
</evidence>
<accession>A0ABT1Z2H9</accession>
<dbReference type="EMBL" id="JANKJG010000009">
    <property type="protein sequence ID" value="MCR8827339.1"/>
    <property type="molecule type" value="Genomic_DNA"/>
</dbReference>
<dbReference type="Proteomes" id="UP001165396">
    <property type="component" value="Unassembled WGS sequence"/>
</dbReference>
<evidence type="ECO:0000256" key="1">
    <source>
        <dbReference type="SAM" id="Coils"/>
    </source>
</evidence>
<evidence type="ECO:0000313" key="3">
    <source>
        <dbReference type="EMBL" id="MCR8827339.1"/>
    </source>
</evidence>
<evidence type="ECO:0000256" key="2">
    <source>
        <dbReference type="SAM" id="MobiDB-lite"/>
    </source>
</evidence>
<reference evidence="3" key="1">
    <citation type="submission" date="2022-07" db="EMBL/GenBank/DDBJ databases">
        <title>Pseudosulfitobacter sp. strain AP-MA-4, whole genome sequence.</title>
        <authorList>
            <person name="Jiang Y."/>
        </authorList>
    </citation>
    <scope>NUCLEOTIDE SEQUENCE</scope>
    <source>
        <strain evidence="3">AP-MA-4</strain>
    </source>
</reference>
<keyword evidence="4" id="KW-1185">Reference proteome</keyword>
<comment type="caution">
    <text evidence="3">The sequence shown here is derived from an EMBL/GenBank/DDBJ whole genome shotgun (WGS) entry which is preliminary data.</text>
</comment>
<feature type="compositionally biased region" description="Acidic residues" evidence="2">
    <location>
        <begin position="146"/>
        <end position="156"/>
    </location>
</feature>
<protein>
    <submittedName>
        <fullName evidence="3">Uncharacterized protein</fullName>
    </submittedName>
</protein>
<name>A0ABT1Z2H9_9RHOB</name>
<dbReference type="RefSeq" id="WP_258295110.1">
    <property type="nucleotide sequence ID" value="NZ_JANKJG010000009.1"/>
</dbReference>
<feature type="compositionally biased region" description="Acidic residues" evidence="2">
    <location>
        <begin position="115"/>
        <end position="126"/>
    </location>
</feature>
<keyword evidence="1" id="KW-0175">Coiled coil</keyword>
<gene>
    <name evidence="3" type="ORF">NTA49_12410</name>
</gene>
<feature type="coiled-coil region" evidence="1">
    <location>
        <begin position="326"/>
        <end position="384"/>
    </location>
</feature>
<feature type="region of interest" description="Disordered" evidence="2">
    <location>
        <begin position="110"/>
        <end position="161"/>
    </location>
</feature>
<sequence>MAMSPENLDEMQTLLKKARQKDLSFGLCLGKKPEDNVFFLDLKKSGEVMARKAKAEGETGKLTYGTVGVKGKIATLMVEGKMLPGLAKNMKVFMTKNGIKMKVVITDPSGQVLESDGDEDEDDNDAVTDANAVDQSTDDTQGHDAPDDDGNDDVNDNADPAAGKWDQVAAALGPLAAKFDGASDPRAAQIVKAWAAAEAAAGKGDYKSAMGVAVKLKPLLVAGPADGASNSAPPNEAGNPDRKKWEAVQSPLEALYTKALGNNPANRSQLEAAWGMALEKAEGGDYAAALTIAGKLKPRLDEAANAAASGQQDEIPKDVVPFQKSRVLWSNTRKKMQAEMEKLEKAIVDVCADDPELAPVAEEASGLNQRLQIFDDQLEDLLDQITGTAEGPDRTRLKADANAKIREFQAALQDDFFKEVDGENGFVNVAVTATATQSLQAIANVLAK</sequence>